<evidence type="ECO:0000313" key="2">
    <source>
        <dbReference type="EMBL" id="KZW03542.1"/>
    </source>
</evidence>
<dbReference type="AlphaFoldDB" id="A0A165QFM6"/>
<evidence type="ECO:0000256" key="1">
    <source>
        <dbReference type="SAM" id="Coils"/>
    </source>
</evidence>
<keyword evidence="3" id="KW-1185">Reference proteome</keyword>
<sequence>MALGGRGALLNRLYASVEALGAVNVELDNTEISRAHARQSVDDARAALRAAEGELTLANLRAASLEAHRAGLVENIDASRVALGTMSTFPSDVLGLIFEAVCPPIMPPVEGSSKDPDRGIDWEAVVRPFRLVAVCRHWRAVGLESGRIWSYIVIPEKATTYSSDERQQSFFRHFDLLLVRSRSAPLDIVLRATVGPVDADSIRRRLHHHNAVFSELFRKLIRRASRIRLLFLHRYGIYSLGSVDGLPDVLVTSISDLLRCPTPLLENISLMTGSFNPTLKSNTERLLDPAIISPTFLPQAPLLSSIQLVDWLVAFPSSHPGLPSLNTYEFRAMSNGLGLSFHHFWDTFAVAVNLHTVKFALWALHALNSDVPRRPDSLPITSLELLGYTPTNGFLNDPPVLLPQLRTLSVAALAIPTLALTHTMVQGLTALTILGEMSADNILRLRQLAALERFTLNGDQEHWDEPRSSDPLFDALCDMEDVMWPRLQFLSVVCRDLEPGLEGGLSRVVSTRARASQSDSVIAGTRPRAIIEVEYDDSIPVWEAMQLRALLGGGCKRVGSSDDEVAT</sequence>
<keyword evidence="1" id="KW-0175">Coiled coil</keyword>
<reference evidence="2 3" key="1">
    <citation type="journal article" date="2016" name="Mol. Biol. Evol.">
        <title>Comparative Genomics of Early-Diverging Mushroom-Forming Fungi Provides Insights into the Origins of Lignocellulose Decay Capabilities.</title>
        <authorList>
            <person name="Nagy L.G."/>
            <person name="Riley R."/>
            <person name="Tritt A."/>
            <person name="Adam C."/>
            <person name="Daum C."/>
            <person name="Floudas D."/>
            <person name="Sun H."/>
            <person name="Yadav J.S."/>
            <person name="Pangilinan J."/>
            <person name="Larsson K.H."/>
            <person name="Matsuura K."/>
            <person name="Barry K."/>
            <person name="Labutti K."/>
            <person name="Kuo R."/>
            <person name="Ohm R.A."/>
            <person name="Bhattacharya S.S."/>
            <person name="Shirouzu T."/>
            <person name="Yoshinaga Y."/>
            <person name="Martin F.M."/>
            <person name="Grigoriev I.V."/>
            <person name="Hibbett D.S."/>
        </authorList>
    </citation>
    <scope>NUCLEOTIDE SEQUENCE [LARGE SCALE GENOMIC DNA]</scope>
    <source>
        <strain evidence="2 3">HHB12029</strain>
    </source>
</reference>
<protein>
    <recommendedName>
        <fullName evidence="4">F-box domain-containing protein</fullName>
    </recommendedName>
</protein>
<name>A0A165QFM6_EXIGL</name>
<evidence type="ECO:0000313" key="3">
    <source>
        <dbReference type="Proteomes" id="UP000077266"/>
    </source>
</evidence>
<organism evidence="2 3">
    <name type="scientific">Exidia glandulosa HHB12029</name>
    <dbReference type="NCBI Taxonomy" id="1314781"/>
    <lineage>
        <taxon>Eukaryota</taxon>
        <taxon>Fungi</taxon>
        <taxon>Dikarya</taxon>
        <taxon>Basidiomycota</taxon>
        <taxon>Agaricomycotina</taxon>
        <taxon>Agaricomycetes</taxon>
        <taxon>Auriculariales</taxon>
        <taxon>Exidiaceae</taxon>
        <taxon>Exidia</taxon>
    </lineage>
</organism>
<gene>
    <name evidence="2" type="ORF">EXIGLDRAFT_828419</name>
</gene>
<dbReference type="Proteomes" id="UP000077266">
    <property type="component" value="Unassembled WGS sequence"/>
</dbReference>
<dbReference type="InParanoid" id="A0A165QFM6"/>
<feature type="coiled-coil region" evidence="1">
    <location>
        <begin position="34"/>
        <end position="61"/>
    </location>
</feature>
<dbReference type="EMBL" id="KV425883">
    <property type="protein sequence ID" value="KZW03542.1"/>
    <property type="molecule type" value="Genomic_DNA"/>
</dbReference>
<proteinExistence type="predicted"/>
<accession>A0A165QFM6</accession>
<evidence type="ECO:0008006" key="4">
    <source>
        <dbReference type="Google" id="ProtNLM"/>
    </source>
</evidence>